<reference evidence="1" key="1">
    <citation type="submission" date="2021-05" db="EMBL/GenBank/DDBJ databases">
        <authorList>
            <person name="Scholz U."/>
            <person name="Mascher M."/>
            <person name="Fiebig A."/>
        </authorList>
    </citation>
    <scope>NUCLEOTIDE SEQUENCE [LARGE SCALE GENOMIC DNA]</scope>
</reference>
<accession>A0ACD5ZHH3</accession>
<reference evidence="1" key="2">
    <citation type="submission" date="2025-09" db="UniProtKB">
        <authorList>
            <consortium name="EnsemblPlants"/>
        </authorList>
    </citation>
    <scope>IDENTIFICATION</scope>
</reference>
<dbReference type="Proteomes" id="UP001732700">
    <property type="component" value="Chromosome 6D"/>
</dbReference>
<evidence type="ECO:0000313" key="2">
    <source>
        <dbReference type="Proteomes" id="UP001732700"/>
    </source>
</evidence>
<keyword evidence="2" id="KW-1185">Reference proteome</keyword>
<sequence length="309" mass="33312">MAKGTSCGRNGFVRRYTRSSVPRMRWTAELQQSFVRAVDCLGGQDSAKATPKRILQLMDVRGLTISHVKSHLQMYRCTPHITGKKEMQPRLRPKNHSFAIDEQGSGGFIFPPMKRAKAIGTTAGVAATMQGNSDMRMMVIPGGQCCGGSIDDYVRVQATSMDRRCVDEGLRWQTDAAAPANLQELGGPPDDPSKVRQLVSEPEARHHLNHAASTLPSMESYQSWSFLFSSATAGEDEPGDLAANKSSPSPWLAVENRASVKDVASWPSEGSSCVLSPSTRSFSDCSGPPGCSSLGHDVNLELSLSIPGS</sequence>
<organism evidence="1 2">
    <name type="scientific">Avena sativa</name>
    <name type="common">Oat</name>
    <dbReference type="NCBI Taxonomy" id="4498"/>
    <lineage>
        <taxon>Eukaryota</taxon>
        <taxon>Viridiplantae</taxon>
        <taxon>Streptophyta</taxon>
        <taxon>Embryophyta</taxon>
        <taxon>Tracheophyta</taxon>
        <taxon>Spermatophyta</taxon>
        <taxon>Magnoliopsida</taxon>
        <taxon>Liliopsida</taxon>
        <taxon>Poales</taxon>
        <taxon>Poaceae</taxon>
        <taxon>BOP clade</taxon>
        <taxon>Pooideae</taxon>
        <taxon>Poodae</taxon>
        <taxon>Poeae</taxon>
        <taxon>Poeae Chloroplast Group 1 (Aveneae type)</taxon>
        <taxon>Aveninae</taxon>
        <taxon>Avena</taxon>
    </lineage>
</organism>
<dbReference type="EnsemblPlants" id="AVESA.00010b.r2.6DG1168220.1">
    <property type="protein sequence ID" value="AVESA.00010b.r2.6DG1168220.1.CDS"/>
    <property type="gene ID" value="AVESA.00010b.r2.6DG1168220"/>
</dbReference>
<protein>
    <submittedName>
        <fullName evidence="1">Uncharacterized protein</fullName>
    </submittedName>
</protein>
<proteinExistence type="predicted"/>
<evidence type="ECO:0000313" key="1">
    <source>
        <dbReference type="EnsemblPlants" id="AVESA.00010b.r2.6DG1168220.1.CDS"/>
    </source>
</evidence>
<name>A0ACD5ZHH3_AVESA</name>